<dbReference type="SUPFAM" id="SSF88723">
    <property type="entry name" value="PIN domain-like"/>
    <property type="match status" value="1"/>
</dbReference>
<dbReference type="InterPro" id="IPR050556">
    <property type="entry name" value="Type_II_TA_system_RNase"/>
</dbReference>
<keyword evidence="11" id="KW-1185">Reference proteome</keyword>
<dbReference type="InterPro" id="IPR029060">
    <property type="entry name" value="PIN-like_dom_sf"/>
</dbReference>
<evidence type="ECO:0000256" key="5">
    <source>
        <dbReference type="ARBA" id="ARBA00022801"/>
    </source>
</evidence>
<accession>A0A1X1YM93</accession>
<dbReference type="EMBL" id="LQPE01000003">
    <property type="protein sequence ID" value="ORW12174.1"/>
    <property type="molecule type" value="Genomic_DNA"/>
</dbReference>
<dbReference type="Pfam" id="PF01850">
    <property type="entry name" value="PIN"/>
    <property type="match status" value="1"/>
</dbReference>
<feature type="domain" description="PIN" evidence="9">
    <location>
        <begin position="7"/>
        <end position="124"/>
    </location>
</feature>
<comment type="caution">
    <text evidence="10">The sequence shown here is derived from an EMBL/GenBank/DDBJ whole genome shotgun (WGS) entry which is preliminary data.</text>
</comment>
<dbReference type="HAMAP" id="MF_00265">
    <property type="entry name" value="VapC_Nob1"/>
    <property type="match status" value="1"/>
</dbReference>
<dbReference type="Proteomes" id="UP000193487">
    <property type="component" value="Unassembled WGS sequence"/>
</dbReference>
<dbReference type="InterPro" id="IPR002716">
    <property type="entry name" value="PIN_dom"/>
</dbReference>
<feature type="binding site" evidence="8">
    <location>
        <position position="99"/>
    </location>
    <ligand>
        <name>Mg(2+)</name>
        <dbReference type="ChEBI" id="CHEBI:18420"/>
    </ligand>
</feature>
<name>A0A1X1YM93_9MYCO</name>
<dbReference type="Gene3D" id="3.40.50.1010">
    <property type="entry name" value="5'-nuclease"/>
    <property type="match status" value="1"/>
</dbReference>
<organism evidence="10 11">
    <name type="scientific">Mycobacterium kyorinense</name>
    <dbReference type="NCBI Taxonomy" id="487514"/>
    <lineage>
        <taxon>Bacteria</taxon>
        <taxon>Bacillati</taxon>
        <taxon>Actinomycetota</taxon>
        <taxon>Actinomycetes</taxon>
        <taxon>Mycobacteriales</taxon>
        <taxon>Mycobacteriaceae</taxon>
        <taxon>Mycobacterium</taxon>
    </lineage>
</organism>
<dbReference type="GO" id="GO:0004540">
    <property type="term" value="F:RNA nuclease activity"/>
    <property type="evidence" value="ECO:0007669"/>
    <property type="project" value="InterPro"/>
</dbReference>
<dbReference type="OrthoDB" id="5185254at2"/>
<feature type="binding site" evidence="8">
    <location>
        <position position="10"/>
    </location>
    <ligand>
        <name>Mg(2+)</name>
        <dbReference type="ChEBI" id="CHEBI:18420"/>
    </ligand>
</feature>
<evidence type="ECO:0000259" key="9">
    <source>
        <dbReference type="Pfam" id="PF01850"/>
    </source>
</evidence>
<comment type="function">
    <text evidence="8">Toxic component of a toxin-antitoxin (TA) system. An RNase.</text>
</comment>
<dbReference type="PANTHER" id="PTHR33653:SF1">
    <property type="entry name" value="RIBONUCLEASE VAPC2"/>
    <property type="match status" value="1"/>
</dbReference>
<evidence type="ECO:0000256" key="4">
    <source>
        <dbReference type="ARBA" id="ARBA00022723"/>
    </source>
</evidence>
<sequence>MALIAQYLIDTSAAARMRHPEVSRRLRPLIEGGLVATTASLDAEALYSARGPAEYEQLWADRRVAYEYLPTNDEHWQTALGAQRVLARTSQHRAVGMADLLTAVLAAAHRLTVVHYDADFETAATVLRFQHQWVLPRGTF</sequence>
<keyword evidence="8" id="KW-0800">Toxin</keyword>
<evidence type="ECO:0000256" key="1">
    <source>
        <dbReference type="ARBA" id="ARBA00001946"/>
    </source>
</evidence>
<reference evidence="10 11" key="1">
    <citation type="submission" date="2016-01" db="EMBL/GenBank/DDBJ databases">
        <title>The new phylogeny of the genus Mycobacterium.</title>
        <authorList>
            <person name="Tarcisio F."/>
            <person name="Conor M."/>
            <person name="Antonella G."/>
            <person name="Elisabetta G."/>
            <person name="Giulia F.S."/>
            <person name="Sara T."/>
            <person name="Anna F."/>
            <person name="Clotilde B."/>
            <person name="Roberto B."/>
            <person name="Veronica D.S."/>
            <person name="Fabio R."/>
            <person name="Monica P."/>
            <person name="Olivier J."/>
            <person name="Enrico T."/>
            <person name="Nicola S."/>
        </authorList>
    </citation>
    <scope>NUCLEOTIDE SEQUENCE [LARGE SCALE GENOMIC DNA]</scope>
    <source>
        <strain evidence="10 11">DSM 45166</strain>
    </source>
</reference>
<dbReference type="PANTHER" id="PTHR33653">
    <property type="entry name" value="RIBONUCLEASE VAPC2"/>
    <property type="match status" value="1"/>
</dbReference>
<protein>
    <recommendedName>
        <fullName evidence="8">Ribonuclease VapC</fullName>
        <shortName evidence="8">RNase VapC</shortName>
        <ecNumber evidence="8">3.1.-.-</ecNumber>
    </recommendedName>
    <alternativeName>
        <fullName evidence="8">Toxin VapC</fullName>
    </alternativeName>
</protein>
<evidence type="ECO:0000313" key="11">
    <source>
        <dbReference type="Proteomes" id="UP000193487"/>
    </source>
</evidence>
<proteinExistence type="inferred from homology"/>
<dbReference type="GO" id="GO:0000287">
    <property type="term" value="F:magnesium ion binding"/>
    <property type="evidence" value="ECO:0007669"/>
    <property type="project" value="UniProtKB-UniRule"/>
</dbReference>
<dbReference type="EC" id="3.1.-.-" evidence="8"/>
<gene>
    <name evidence="8" type="primary">vapC</name>
    <name evidence="10" type="ORF">AWC14_17860</name>
</gene>
<dbReference type="GO" id="GO:0090729">
    <property type="term" value="F:toxin activity"/>
    <property type="evidence" value="ECO:0007669"/>
    <property type="project" value="UniProtKB-KW"/>
</dbReference>
<dbReference type="GO" id="GO:0016787">
    <property type="term" value="F:hydrolase activity"/>
    <property type="evidence" value="ECO:0007669"/>
    <property type="project" value="UniProtKB-KW"/>
</dbReference>
<dbReference type="RefSeq" id="WP_052425531.1">
    <property type="nucleotide sequence ID" value="NZ_BBKA01000034.1"/>
</dbReference>
<keyword evidence="4 8" id="KW-0479">Metal-binding</keyword>
<keyword evidence="3 8" id="KW-0540">Nuclease</keyword>
<evidence type="ECO:0000256" key="8">
    <source>
        <dbReference type="HAMAP-Rule" id="MF_00265"/>
    </source>
</evidence>
<keyword evidence="2 8" id="KW-1277">Toxin-antitoxin system</keyword>
<dbReference type="InterPro" id="IPR022907">
    <property type="entry name" value="VapC_family"/>
</dbReference>
<keyword evidence="6 8" id="KW-0460">Magnesium</keyword>
<comment type="similarity">
    <text evidence="7 8">Belongs to the PINc/VapC protein family.</text>
</comment>
<comment type="cofactor">
    <cofactor evidence="1 8">
        <name>Mg(2+)</name>
        <dbReference type="ChEBI" id="CHEBI:18420"/>
    </cofactor>
</comment>
<evidence type="ECO:0000313" key="10">
    <source>
        <dbReference type="EMBL" id="ORW12174.1"/>
    </source>
</evidence>
<evidence type="ECO:0000256" key="7">
    <source>
        <dbReference type="ARBA" id="ARBA00038093"/>
    </source>
</evidence>
<evidence type="ECO:0000256" key="6">
    <source>
        <dbReference type="ARBA" id="ARBA00022842"/>
    </source>
</evidence>
<dbReference type="AlphaFoldDB" id="A0A1X1YM93"/>
<keyword evidence="5 8" id="KW-0378">Hydrolase</keyword>
<evidence type="ECO:0000256" key="3">
    <source>
        <dbReference type="ARBA" id="ARBA00022722"/>
    </source>
</evidence>
<evidence type="ECO:0000256" key="2">
    <source>
        <dbReference type="ARBA" id="ARBA00022649"/>
    </source>
</evidence>